<evidence type="ECO:0000256" key="6">
    <source>
        <dbReference type="ARBA" id="ARBA00023136"/>
    </source>
</evidence>
<evidence type="ECO:0000256" key="1">
    <source>
        <dbReference type="ARBA" id="ARBA00004651"/>
    </source>
</evidence>
<reference evidence="8 9" key="2">
    <citation type="submission" date="2018-10" db="EMBL/GenBank/DDBJ databases">
        <title>Detection and isolation of Mycoplasma hominis as a predominant microorganism from pelvic cavity of patient with salpingitis and tubo-ovarian abscess.</title>
        <authorList>
            <person name="Guschin A.E."/>
            <person name="Khayrullina G.A."/>
            <person name="Rakovskaya I.V."/>
            <person name="Shelenkov A.A."/>
            <person name="Shagin D.A."/>
        </authorList>
    </citation>
    <scope>NUCLEOTIDE SEQUENCE [LARGE SCALE GENOMIC DNA]</scope>
    <source>
        <strain evidence="9">TOA</strain>
    </source>
</reference>
<evidence type="ECO:0000256" key="3">
    <source>
        <dbReference type="ARBA" id="ARBA00022475"/>
    </source>
</evidence>
<dbReference type="GeneID" id="89679562"/>
<dbReference type="PROSITE" id="PS50928">
    <property type="entry name" value="ABC_TM1"/>
    <property type="match status" value="1"/>
</dbReference>
<feature type="transmembrane region" description="Helical" evidence="7">
    <location>
        <begin position="313"/>
        <end position="334"/>
    </location>
</feature>
<dbReference type="SUPFAM" id="SSF161098">
    <property type="entry name" value="MetI-like"/>
    <property type="match status" value="1"/>
</dbReference>
<feature type="transmembrane region" description="Helical" evidence="7">
    <location>
        <begin position="44"/>
        <end position="66"/>
    </location>
</feature>
<keyword evidence="4 7" id="KW-0812">Transmembrane</keyword>
<feature type="transmembrane region" description="Helical" evidence="7">
    <location>
        <begin position="241"/>
        <end position="265"/>
    </location>
</feature>
<dbReference type="GO" id="GO:0055085">
    <property type="term" value="P:transmembrane transport"/>
    <property type="evidence" value="ECO:0007669"/>
    <property type="project" value="InterPro"/>
</dbReference>
<keyword evidence="2 7" id="KW-0813">Transport</keyword>
<dbReference type="InterPro" id="IPR050366">
    <property type="entry name" value="BP-dependent_transpt_permease"/>
</dbReference>
<evidence type="ECO:0000313" key="9">
    <source>
        <dbReference type="Proteomes" id="UP000029712"/>
    </source>
</evidence>
<dbReference type="OrthoDB" id="397301at2"/>
<evidence type="ECO:0000256" key="7">
    <source>
        <dbReference type="RuleBase" id="RU363032"/>
    </source>
</evidence>
<sequence>MNELDNKKELFQFAKKRQQIHNYPIFQSETKLFWKRFFNKKSNIVIFSFLLAFILLTLILLCFVKFSPIHSIDNKSDFVNNLPPYYSQIITRNFERGYQLDLIRSIENQESIRAAKLGIKPIFRILYDSARDSGGSLTVNTDIVALTYNPYDLIKAINLNQNSININILNKVLLGTTESGIDIYSRIFCAFALTTSIILLAIFINIFIGFSLAAFYVFNRYKWYGIVIDKIAVTLNAIPEIIWIFLLCIFLGTNWYGILIAFILISWISFYELSKNEILNLIQKEYIKAAKIIGLNNFQITYRHLFKNVLPSLIILIADRLAINILIVASLAFLDFLTAESNLNIGTIFKEALSSIKVNPQYLIIVAVYITIFCILLKLFSIGLSMTYDPKISKNY</sequence>
<evidence type="ECO:0000256" key="5">
    <source>
        <dbReference type="ARBA" id="ARBA00022989"/>
    </source>
</evidence>
<evidence type="ECO:0000313" key="8">
    <source>
        <dbReference type="EMBL" id="AYN65301.1"/>
    </source>
</evidence>
<keyword evidence="5 7" id="KW-1133">Transmembrane helix</keyword>
<proteinExistence type="inferred from homology"/>
<dbReference type="PANTHER" id="PTHR43386">
    <property type="entry name" value="OLIGOPEPTIDE TRANSPORT SYSTEM PERMEASE PROTEIN APPC"/>
    <property type="match status" value="1"/>
</dbReference>
<gene>
    <name evidence="8" type="ORF">KN71_001105</name>
</gene>
<protein>
    <submittedName>
        <fullName evidence="8">ABC transporter permease subunit</fullName>
    </submittedName>
</protein>
<dbReference type="GO" id="GO:0005886">
    <property type="term" value="C:plasma membrane"/>
    <property type="evidence" value="ECO:0007669"/>
    <property type="project" value="UniProtKB-SubCell"/>
</dbReference>
<dbReference type="EMBL" id="CP033021">
    <property type="protein sequence ID" value="AYN65301.1"/>
    <property type="molecule type" value="Genomic_DNA"/>
</dbReference>
<dbReference type="PANTHER" id="PTHR43386:SF1">
    <property type="entry name" value="D,D-DIPEPTIDE TRANSPORT SYSTEM PERMEASE PROTEIN DDPC-RELATED"/>
    <property type="match status" value="1"/>
</dbReference>
<dbReference type="OMA" id="YIAYANT"/>
<dbReference type="Pfam" id="PF00528">
    <property type="entry name" value="BPD_transp_1"/>
    <property type="match status" value="1"/>
</dbReference>
<organism evidence="8 9">
    <name type="scientific">Metamycoplasma hominis</name>
    <name type="common">Mycoplasma hominis</name>
    <dbReference type="NCBI Taxonomy" id="2098"/>
    <lineage>
        <taxon>Bacteria</taxon>
        <taxon>Bacillati</taxon>
        <taxon>Mycoplasmatota</taxon>
        <taxon>Mycoplasmoidales</taxon>
        <taxon>Metamycoplasmataceae</taxon>
        <taxon>Metamycoplasma</taxon>
    </lineage>
</organism>
<keyword evidence="6 7" id="KW-0472">Membrane</keyword>
<reference evidence="8 9" key="1">
    <citation type="submission" date="2014-08" db="EMBL/GenBank/DDBJ databases">
        <authorList>
            <person name="Kuleshov K."/>
            <person name="Dedkov V."/>
            <person name="Markelov M."/>
            <person name="Pimkina E."/>
        </authorList>
    </citation>
    <scope>NUCLEOTIDE SEQUENCE [LARGE SCALE GENOMIC DNA]</scope>
    <source>
        <strain evidence="9">TOA</strain>
    </source>
</reference>
<dbReference type="CDD" id="cd06261">
    <property type="entry name" value="TM_PBP2"/>
    <property type="match status" value="1"/>
</dbReference>
<dbReference type="Proteomes" id="UP000029712">
    <property type="component" value="Chromosome"/>
</dbReference>
<accession>A0A454C9B2</accession>
<evidence type="ECO:0000256" key="4">
    <source>
        <dbReference type="ARBA" id="ARBA00022692"/>
    </source>
</evidence>
<comment type="similarity">
    <text evidence="7">Belongs to the binding-protein-dependent transport system permease family.</text>
</comment>
<dbReference type="RefSeq" id="WP_012855452.1">
    <property type="nucleotide sequence ID" value="NZ_CP011538.1"/>
</dbReference>
<keyword evidence="3" id="KW-1003">Cell membrane</keyword>
<evidence type="ECO:0000256" key="2">
    <source>
        <dbReference type="ARBA" id="ARBA00022448"/>
    </source>
</evidence>
<dbReference type="Gene3D" id="1.10.3720.10">
    <property type="entry name" value="MetI-like"/>
    <property type="match status" value="1"/>
</dbReference>
<comment type="subcellular location">
    <subcellularLocation>
        <location evidence="1 7">Cell membrane</location>
        <topology evidence="1 7">Multi-pass membrane protein</topology>
    </subcellularLocation>
</comment>
<dbReference type="InterPro" id="IPR035906">
    <property type="entry name" value="MetI-like_sf"/>
</dbReference>
<feature type="transmembrane region" description="Helical" evidence="7">
    <location>
        <begin position="362"/>
        <end position="384"/>
    </location>
</feature>
<name>A0A454C9B2_METHO</name>
<feature type="transmembrane region" description="Helical" evidence="7">
    <location>
        <begin position="187"/>
        <end position="218"/>
    </location>
</feature>
<dbReference type="InterPro" id="IPR000515">
    <property type="entry name" value="MetI-like"/>
</dbReference>
<dbReference type="AlphaFoldDB" id="A0A454C9B2"/>